<gene>
    <name evidence="2" type="ORF">QF206_01475</name>
</gene>
<evidence type="ECO:0000313" key="2">
    <source>
        <dbReference type="EMBL" id="MDI2097638.1"/>
    </source>
</evidence>
<feature type="transmembrane region" description="Helical" evidence="1">
    <location>
        <begin position="135"/>
        <end position="154"/>
    </location>
</feature>
<keyword evidence="1" id="KW-1133">Transmembrane helix</keyword>
<evidence type="ECO:0000313" key="3">
    <source>
        <dbReference type="Proteomes" id="UP001321506"/>
    </source>
</evidence>
<protein>
    <submittedName>
        <fullName evidence="2">Uncharacterized protein</fullName>
    </submittedName>
</protein>
<feature type="transmembrane region" description="Helical" evidence="1">
    <location>
        <begin position="80"/>
        <end position="101"/>
    </location>
</feature>
<evidence type="ECO:0000256" key="1">
    <source>
        <dbReference type="SAM" id="Phobius"/>
    </source>
</evidence>
<dbReference type="AlphaFoldDB" id="A0AAW6T755"/>
<reference evidence="2 3" key="1">
    <citation type="submission" date="2023-04" db="EMBL/GenBank/DDBJ databases">
        <title>Klugiella caeni sp. nov. isolated from the sludge of biochemical tank.</title>
        <authorList>
            <person name="Geng K."/>
        </authorList>
    </citation>
    <scope>NUCLEOTIDE SEQUENCE [LARGE SCALE GENOMIC DNA]</scope>
    <source>
        <strain evidence="2 3">YN-L-19</strain>
    </source>
</reference>
<keyword evidence="1" id="KW-0472">Membrane</keyword>
<dbReference type="RefSeq" id="WP_281487426.1">
    <property type="nucleotide sequence ID" value="NZ_JASATX010000001.1"/>
</dbReference>
<feature type="transmembrane region" description="Helical" evidence="1">
    <location>
        <begin position="166"/>
        <end position="193"/>
    </location>
</feature>
<dbReference type="EMBL" id="JASATX010000001">
    <property type="protein sequence ID" value="MDI2097638.1"/>
    <property type="molecule type" value="Genomic_DNA"/>
</dbReference>
<organism evidence="2 3">
    <name type="scientific">Ruicaihuangia caeni</name>
    <dbReference type="NCBI Taxonomy" id="3042517"/>
    <lineage>
        <taxon>Bacteria</taxon>
        <taxon>Bacillati</taxon>
        <taxon>Actinomycetota</taxon>
        <taxon>Actinomycetes</taxon>
        <taxon>Micrococcales</taxon>
        <taxon>Microbacteriaceae</taxon>
        <taxon>Ruicaihuangia</taxon>
    </lineage>
</organism>
<accession>A0AAW6T755</accession>
<name>A0AAW6T755_9MICO</name>
<feature type="transmembrane region" description="Helical" evidence="1">
    <location>
        <begin position="20"/>
        <end position="41"/>
    </location>
</feature>
<keyword evidence="1" id="KW-0812">Transmembrane</keyword>
<dbReference type="Proteomes" id="UP001321506">
    <property type="component" value="Unassembled WGS sequence"/>
</dbReference>
<proteinExistence type="predicted"/>
<feature type="transmembrane region" description="Helical" evidence="1">
    <location>
        <begin position="113"/>
        <end position="130"/>
    </location>
</feature>
<feature type="transmembrane region" description="Helical" evidence="1">
    <location>
        <begin position="53"/>
        <end position="73"/>
    </location>
</feature>
<keyword evidence="3" id="KW-1185">Reference proteome</keyword>
<comment type="caution">
    <text evidence="2">The sequence shown here is derived from an EMBL/GenBank/DDBJ whole genome shotgun (WGS) entry which is preliminary data.</text>
</comment>
<sequence length="393" mass="41351">MTAHRPFFRLSAHETDPVNWFTGSLVPLVFGVLALGYGVVFTALNWDAGGSPLFQLLAVALAFSGCLVVHAISRPLRPPIGWAGAALALSMSSAAFLLSALGYAEAQIGIELWWAPFGLALTLGSLAPYLPARALLMLGSAATLITVPIAAFAVSGSWGDWGPVGAMFIVASPLTSGIAASTTFSVSVVARMLPLLEQRAKAKLALDASRGARVEAMERRRLASLTAPAVPFIERVLEAGRVEDADRARARELARGIRDQLVSASRLTWLDSIGDDRVSVSDPAQSAERMRADQRVALGGMISAITDQLDADAGTVRVELRGAEGGATAVSVSIDAELPGDGLQLRLAPYFLALRGTVDEFRMDEGARLRIAFTIPAQSGMPGAVAQHDAPAR</sequence>